<name>A0AAE0CKJ5_9ROSI</name>
<keyword evidence="3" id="KW-1185">Reference proteome</keyword>
<keyword evidence="1" id="KW-0732">Signal</keyword>
<feature type="chain" id="PRO_5042296545" evidence="1">
    <location>
        <begin position="26"/>
        <end position="91"/>
    </location>
</feature>
<evidence type="ECO:0000313" key="2">
    <source>
        <dbReference type="EMBL" id="KAK2654552.1"/>
    </source>
</evidence>
<sequence length="91" mass="10161">MEIFMFLSFFCALLGSSSLAVLVKAHDHSGKIEERIAFFKVVQSEKQSIYHGYVTDLTAAELVERLKNGSLSLRFCGEEKWCIIGVTNSAL</sequence>
<accession>A0AAE0CKJ5</accession>
<protein>
    <submittedName>
        <fullName evidence="2">Uncharacterized protein</fullName>
    </submittedName>
</protein>
<dbReference type="EMBL" id="JANJYI010000004">
    <property type="protein sequence ID" value="KAK2654552.1"/>
    <property type="molecule type" value="Genomic_DNA"/>
</dbReference>
<evidence type="ECO:0000313" key="3">
    <source>
        <dbReference type="Proteomes" id="UP001280121"/>
    </source>
</evidence>
<reference evidence="2" key="1">
    <citation type="journal article" date="2023" name="Plant J.">
        <title>Genome sequences and population genomics provide insights into the demographic history, inbreeding, and mutation load of two 'living fossil' tree species of Dipteronia.</title>
        <authorList>
            <person name="Feng Y."/>
            <person name="Comes H.P."/>
            <person name="Chen J."/>
            <person name="Zhu S."/>
            <person name="Lu R."/>
            <person name="Zhang X."/>
            <person name="Li P."/>
            <person name="Qiu J."/>
            <person name="Olsen K.M."/>
            <person name="Qiu Y."/>
        </authorList>
    </citation>
    <scope>NUCLEOTIDE SEQUENCE</scope>
    <source>
        <strain evidence="2">KIB01</strain>
    </source>
</reference>
<proteinExistence type="predicted"/>
<evidence type="ECO:0000256" key="1">
    <source>
        <dbReference type="SAM" id="SignalP"/>
    </source>
</evidence>
<organism evidence="2 3">
    <name type="scientific">Dipteronia dyeriana</name>
    <dbReference type="NCBI Taxonomy" id="168575"/>
    <lineage>
        <taxon>Eukaryota</taxon>
        <taxon>Viridiplantae</taxon>
        <taxon>Streptophyta</taxon>
        <taxon>Embryophyta</taxon>
        <taxon>Tracheophyta</taxon>
        <taxon>Spermatophyta</taxon>
        <taxon>Magnoliopsida</taxon>
        <taxon>eudicotyledons</taxon>
        <taxon>Gunneridae</taxon>
        <taxon>Pentapetalae</taxon>
        <taxon>rosids</taxon>
        <taxon>malvids</taxon>
        <taxon>Sapindales</taxon>
        <taxon>Sapindaceae</taxon>
        <taxon>Hippocastanoideae</taxon>
        <taxon>Acereae</taxon>
        <taxon>Dipteronia</taxon>
    </lineage>
</organism>
<dbReference type="Proteomes" id="UP001280121">
    <property type="component" value="Unassembled WGS sequence"/>
</dbReference>
<comment type="caution">
    <text evidence="2">The sequence shown here is derived from an EMBL/GenBank/DDBJ whole genome shotgun (WGS) entry which is preliminary data.</text>
</comment>
<feature type="signal peptide" evidence="1">
    <location>
        <begin position="1"/>
        <end position="25"/>
    </location>
</feature>
<gene>
    <name evidence="2" type="ORF">Ddye_014408</name>
</gene>
<dbReference type="AlphaFoldDB" id="A0AAE0CKJ5"/>